<dbReference type="GO" id="GO:0005886">
    <property type="term" value="C:plasma membrane"/>
    <property type="evidence" value="ECO:0007669"/>
    <property type="project" value="TreeGrafter"/>
</dbReference>
<evidence type="ECO:0000259" key="11">
    <source>
        <dbReference type="SMART" id="SM00208"/>
    </source>
</evidence>
<dbReference type="InterPro" id="IPR001368">
    <property type="entry name" value="TNFR/NGFR_Cys_rich_reg"/>
</dbReference>
<evidence type="ECO:0000313" key="13">
    <source>
        <dbReference type="RefSeq" id="XP_032143916.1"/>
    </source>
</evidence>
<dbReference type="SMART" id="SM00208">
    <property type="entry name" value="TNFR"/>
    <property type="match status" value="1"/>
</dbReference>
<sequence>MPLPPPQQGQGFWEVTQGLLSLQSPSGEDLKSPCTTTTDTVCQCKNGTFKNENFPEKCQECSTGCPREMVKVWDCTPWSDIKCINESAASSTGKPPAAEGTVTSSPGTPASPLPTIAVVVVLLLVFIPGVAVFVWKPSLWRKVLSCLKGICSGAGGDPERVDRVFFRCSHPSRGPEDEVNACNETLSDRDFQPTQVPEQEIKGQELAELTGVTVQSPDETQHLLAEAEGCQRRRLQVPVNDADPTEINTLLGASVTPGERHAKETFQDQLVGAEKLLYEEGDGGSATSCM</sequence>
<evidence type="ECO:0000256" key="3">
    <source>
        <dbReference type="ARBA" id="ARBA00022737"/>
    </source>
</evidence>
<dbReference type="PANTHER" id="PTHR46330:SF10">
    <property type="entry name" value="TUMOR NECROSIS FACTOR RECEPTOR SUPERFAMILY MEMBER 10D"/>
    <property type="match status" value="1"/>
</dbReference>
<feature type="domain" description="TNFR-Cys" evidence="11">
    <location>
        <begin position="44"/>
        <end position="83"/>
    </location>
</feature>
<evidence type="ECO:0000256" key="10">
    <source>
        <dbReference type="SAM" id="Phobius"/>
    </source>
</evidence>
<evidence type="ECO:0000256" key="1">
    <source>
        <dbReference type="ARBA" id="ARBA00004479"/>
    </source>
</evidence>
<keyword evidence="3" id="KW-0677">Repeat</keyword>
<comment type="subcellular location">
    <subcellularLocation>
        <location evidence="1">Membrane</location>
        <topology evidence="1">Single-pass type I membrane protein</topology>
    </subcellularLocation>
</comment>
<name>A0A6J3IN06_SAPAP</name>
<dbReference type="InterPro" id="IPR052491">
    <property type="entry name" value="TNFRSF10"/>
</dbReference>
<keyword evidence="6" id="KW-1015">Disulfide bond</keyword>
<dbReference type="Gene3D" id="2.10.50.10">
    <property type="entry name" value="Tumor Necrosis Factor Receptor, subunit A, domain 2"/>
    <property type="match status" value="2"/>
</dbReference>
<organism evidence="12 13">
    <name type="scientific">Sapajus apella</name>
    <name type="common">Brown-capped capuchin</name>
    <name type="synonym">Cebus apella</name>
    <dbReference type="NCBI Taxonomy" id="9515"/>
    <lineage>
        <taxon>Eukaryota</taxon>
        <taxon>Metazoa</taxon>
        <taxon>Chordata</taxon>
        <taxon>Craniata</taxon>
        <taxon>Vertebrata</taxon>
        <taxon>Euteleostomi</taxon>
        <taxon>Mammalia</taxon>
        <taxon>Eutheria</taxon>
        <taxon>Euarchontoglires</taxon>
        <taxon>Primates</taxon>
        <taxon>Haplorrhini</taxon>
        <taxon>Platyrrhini</taxon>
        <taxon>Cebidae</taxon>
        <taxon>Cebinae</taxon>
        <taxon>Sapajus</taxon>
    </lineage>
</organism>
<evidence type="ECO:0000256" key="6">
    <source>
        <dbReference type="ARBA" id="ARBA00023157"/>
    </source>
</evidence>
<keyword evidence="2 10" id="KW-0812">Transmembrane</keyword>
<dbReference type="FunFam" id="2.10.50.10:FF:000016">
    <property type="entry name" value="Tumor necrosis factor receptor superfamily member 10B"/>
    <property type="match status" value="1"/>
</dbReference>
<evidence type="ECO:0000256" key="9">
    <source>
        <dbReference type="SAM" id="MobiDB-lite"/>
    </source>
</evidence>
<keyword evidence="5 10" id="KW-0472">Membrane</keyword>
<evidence type="ECO:0000256" key="2">
    <source>
        <dbReference type="ARBA" id="ARBA00022692"/>
    </source>
</evidence>
<gene>
    <name evidence="13" type="primary">LOC116558209</name>
</gene>
<keyword evidence="7" id="KW-0675">Receptor</keyword>
<protein>
    <submittedName>
        <fullName evidence="13">Tumor necrosis factor receptor superfamily member 10D-like</fullName>
    </submittedName>
</protein>
<keyword evidence="12" id="KW-1185">Reference proteome</keyword>
<dbReference type="Proteomes" id="UP000504640">
    <property type="component" value="Unplaced"/>
</dbReference>
<feature type="region of interest" description="Disordered" evidence="9">
    <location>
        <begin position="88"/>
        <end position="109"/>
    </location>
</feature>
<dbReference type="GeneID" id="116558209"/>
<dbReference type="AlphaFoldDB" id="A0A6J3IN06"/>
<evidence type="ECO:0000256" key="4">
    <source>
        <dbReference type="ARBA" id="ARBA00022989"/>
    </source>
</evidence>
<reference evidence="13" key="1">
    <citation type="submission" date="2025-08" db="UniProtKB">
        <authorList>
            <consortium name="RefSeq"/>
        </authorList>
    </citation>
    <scope>IDENTIFICATION</scope>
    <source>
        <tissue evidence="13">Blood</tissue>
    </source>
</reference>
<keyword evidence="8" id="KW-0325">Glycoprotein</keyword>
<dbReference type="PANTHER" id="PTHR46330">
    <property type="entry name" value="TUMOR NECROSIS FACTOR RECEPTOR SUPERFAMILY MEMBER 10B"/>
    <property type="match status" value="1"/>
</dbReference>
<accession>A0A6J3IN06</accession>
<dbReference type="RefSeq" id="XP_032143916.1">
    <property type="nucleotide sequence ID" value="XM_032288025.1"/>
</dbReference>
<evidence type="ECO:0000256" key="5">
    <source>
        <dbReference type="ARBA" id="ARBA00023136"/>
    </source>
</evidence>
<dbReference type="SUPFAM" id="SSF57586">
    <property type="entry name" value="TNF receptor-like"/>
    <property type="match status" value="2"/>
</dbReference>
<keyword evidence="4 10" id="KW-1133">Transmembrane helix</keyword>
<dbReference type="GO" id="GO:0009986">
    <property type="term" value="C:cell surface"/>
    <property type="evidence" value="ECO:0007669"/>
    <property type="project" value="TreeGrafter"/>
</dbReference>
<feature type="transmembrane region" description="Helical" evidence="10">
    <location>
        <begin position="113"/>
        <end position="135"/>
    </location>
</feature>
<evidence type="ECO:0000313" key="12">
    <source>
        <dbReference type="Proteomes" id="UP000504640"/>
    </source>
</evidence>
<evidence type="ECO:0000256" key="7">
    <source>
        <dbReference type="ARBA" id="ARBA00023170"/>
    </source>
</evidence>
<evidence type="ECO:0000256" key="8">
    <source>
        <dbReference type="ARBA" id="ARBA00023180"/>
    </source>
</evidence>
<dbReference type="Pfam" id="PF00020">
    <property type="entry name" value="TNFR_c6"/>
    <property type="match status" value="1"/>
</dbReference>
<proteinExistence type="predicted"/>